<evidence type="ECO:0000259" key="17">
    <source>
        <dbReference type="PROSITE" id="PS50112"/>
    </source>
</evidence>
<dbReference type="SUPFAM" id="SSF47226">
    <property type="entry name" value="Histidine-containing phosphotransfer domain, HPT domain"/>
    <property type="match status" value="1"/>
</dbReference>
<dbReference type="NCBIfam" id="TIGR00229">
    <property type="entry name" value="sensory_box"/>
    <property type="match status" value="2"/>
</dbReference>
<dbReference type="InterPro" id="IPR003594">
    <property type="entry name" value="HATPase_dom"/>
</dbReference>
<evidence type="ECO:0000256" key="5">
    <source>
        <dbReference type="ARBA" id="ARBA00022553"/>
    </source>
</evidence>
<dbReference type="PROSITE" id="PS50894">
    <property type="entry name" value="HPT"/>
    <property type="match status" value="1"/>
</dbReference>
<dbReference type="SUPFAM" id="SSF52172">
    <property type="entry name" value="CheY-like"/>
    <property type="match status" value="2"/>
</dbReference>
<accession>K4KK79</accession>
<dbReference type="EMBL" id="CP003746">
    <property type="protein sequence ID" value="AFU98630.1"/>
    <property type="molecule type" value="Genomic_DNA"/>
</dbReference>
<evidence type="ECO:0000256" key="9">
    <source>
        <dbReference type="ARBA" id="ARBA00022989"/>
    </source>
</evidence>
<dbReference type="CDD" id="cd17546">
    <property type="entry name" value="REC_hyHK_CKI1_RcsC-like"/>
    <property type="match status" value="1"/>
</dbReference>
<keyword evidence="8" id="KW-0067">ATP-binding</keyword>
<dbReference type="InterPro" id="IPR000700">
    <property type="entry name" value="PAS-assoc_C"/>
</dbReference>
<name>K4KK79_SIMAS</name>
<evidence type="ECO:0000256" key="6">
    <source>
        <dbReference type="ARBA" id="ARBA00022692"/>
    </source>
</evidence>
<keyword evidence="21" id="KW-1185">Reference proteome</keyword>
<keyword evidence="9 14" id="KW-1133">Transmembrane helix</keyword>
<evidence type="ECO:0000259" key="15">
    <source>
        <dbReference type="PROSITE" id="PS50109"/>
    </source>
</evidence>
<dbReference type="Gene3D" id="1.10.287.130">
    <property type="match status" value="1"/>
</dbReference>
<protein>
    <recommendedName>
        <fullName evidence="3">histidine kinase</fullName>
        <ecNumber evidence="3">2.7.13.3</ecNumber>
    </recommendedName>
</protein>
<dbReference type="OrthoDB" id="9810730at2"/>
<evidence type="ECO:0000256" key="8">
    <source>
        <dbReference type="ARBA" id="ARBA00022840"/>
    </source>
</evidence>
<dbReference type="EC" id="2.7.13.3" evidence="3"/>
<dbReference type="GO" id="GO:0000155">
    <property type="term" value="F:phosphorelay sensor kinase activity"/>
    <property type="evidence" value="ECO:0007669"/>
    <property type="project" value="InterPro"/>
</dbReference>
<keyword evidence="10" id="KW-0902">Two-component regulatory system</keyword>
<comment type="catalytic activity">
    <reaction evidence="1">
        <text>ATP + protein L-histidine = ADP + protein N-phospho-L-histidine.</text>
        <dbReference type="EC" id="2.7.13.3"/>
    </reaction>
</comment>
<dbReference type="RefSeq" id="WP_015046803.1">
    <property type="nucleotide sequence ID" value="NC_018868.3"/>
</dbReference>
<dbReference type="InterPro" id="IPR003661">
    <property type="entry name" value="HisK_dim/P_dom"/>
</dbReference>
<evidence type="ECO:0000259" key="18">
    <source>
        <dbReference type="PROSITE" id="PS50113"/>
    </source>
</evidence>
<dbReference type="InterPro" id="IPR008207">
    <property type="entry name" value="Sig_transdc_His_kin_Hpt_dom"/>
</dbReference>
<feature type="domain" description="Histidine kinase" evidence="15">
    <location>
        <begin position="787"/>
        <end position="1004"/>
    </location>
</feature>
<dbReference type="Gene3D" id="3.40.50.2300">
    <property type="match status" value="2"/>
</dbReference>
<dbReference type="Gene3D" id="3.30.450.20">
    <property type="entry name" value="PAS domain"/>
    <property type="match status" value="3"/>
</dbReference>
<dbReference type="InterPro" id="IPR004358">
    <property type="entry name" value="Sig_transdc_His_kin-like_C"/>
</dbReference>
<dbReference type="SMART" id="SM00091">
    <property type="entry name" value="PAS"/>
    <property type="match status" value="3"/>
</dbReference>
<dbReference type="SMART" id="SM00388">
    <property type="entry name" value="HisKA"/>
    <property type="match status" value="1"/>
</dbReference>
<keyword evidence="5 13" id="KW-0597">Phosphoprotein</keyword>
<dbReference type="Pfam" id="PF01627">
    <property type="entry name" value="Hpt"/>
    <property type="match status" value="1"/>
</dbReference>
<keyword evidence="6 14" id="KW-0812">Transmembrane</keyword>
<dbReference type="eggNOG" id="COG0784">
    <property type="taxonomic scope" value="Bacteria"/>
</dbReference>
<feature type="transmembrane region" description="Helical" evidence="14">
    <location>
        <begin position="332"/>
        <end position="353"/>
    </location>
</feature>
<dbReference type="FunFam" id="3.30.565.10:FF:000010">
    <property type="entry name" value="Sensor histidine kinase RcsC"/>
    <property type="match status" value="1"/>
</dbReference>
<dbReference type="SMART" id="SM00387">
    <property type="entry name" value="HATPase_c"/>
    <property type="match status" value="1"/>
</dbReference>
<feature type="domain" description="Response regulatory" evidence="16">
    <location>
        <begin position="1021"/>
        <end position="1138"/>
    </location>
</feature>
<evidence type="ECO:0000256" key="13">
    <source>
        <dbReference type="PROSITE-ProRule" id="PRU00169"/>
    </source>
</evidence>
<dbReference type="SMART" id="SM00448">
    <property type="entry name" value="REC"/>
    <property type="match status" value="2"/>
</dbReference>
<dbReference type="PANTHER" id="PTHR45339">
    <property type="entry name" value="HYBRID SIGNAL TRANSDUCTION HISTIDINE KINASE J"/>
    <property type="match status" value="1"/>
</dbReference>
<dbReference type="GO" id="GO:0005524">
    <property type="term" value="F:ATP binding"/>
    <property type="evidence" value="ECO:0007669"/>
    <property type="project" value="UniProtKB-KW"/>
</dbReference>
<dbReference type="CDD" id="cd00130">
    <property type="entry name" value="PAS"/>
    <property type="match status" value="3"/>
</dbReference>
<keyword evidence="7" id="KW-0547">Nucleotide-binding</keyword>
<gene>
    <name evidence="20" type="ordered locus">M5M_07175</name>
</gene>
<dbReference type="InterPro" id="IPR036097">
    <property type="entry name" value="HisK_dim/P_sf"/>
</dbReference>
<dbReference type="InterPro" id="IPR001789">
    <property type="entry name" value="Sig_transdc_resp-reg_receiver"/>
</dbReference>
<feature type="modified residue" description="4-aspartylphosphate" evidence="13">
    <location>
        <position position="1071"/>
    </location>
</feature>
<keyword evidence="11 14" id="KW-0472">Membrane</keyword>
<dbReference type="SUPFAM" id="SSF47384">
    <property type="entry name" value="Homodimeric domain of signal transducing histidine kinase"/>
    <property type="match status" value="1"/>
</dbReference>
<dbReference type="STRING" id="1117647.M5M_07175"/>
<dbReference type="eggNOG" id="COG2202">
    <property type="taxonomic scope" value="Bacteria"/>
</dbReference>
<dbReference type="eggNOG" id="COG0745">
    <property type="taxonomic scope" value="Bacteria"/>
</dbReference>
<evidence type="ECO:0000256" key="12">
    <source>
        <dbReference type="PROSITE-ProRule" id="PRU00110"/>
    </source>
</evidence>
<dbReference type="InterPro" id="IPR011006">
    <property type="entry name" value="CheY-like_superfamily"/>
</dbReference>
<dbReference type="Gene3D" id="1.20.120.160">
    <property type="entry name" value="HPT domain"/>
    <property type="match status" value="1"/>
</dbReference>
<dbReference type="Gene3D" id="3.30.565.10">
    <property type="entry name" value="Histidine kinase-like ATPase, C-terminal domain"/>
    <property type="match status" value="1"/>
</dbReference>
<comment type="subcellular location">
    <subcellularLocation>
        <location evidence="2">Cell membrane</location>
        <topology evidence="2">Multi-pass membrane protein</topology>
    </subcellularLocation>
</comment>
<dbReference type="Pfam" id="PF08448">
    <property type="entry name" value="PAS_4"/>
    <property type="match status" value="1"/>
</dbReference>
<dbReference type="PROSITE" id="PS50109">
    <property type="entry name" value="HIS_KIN"/>
    <property type="match status" value="1"/>
</dbReference>
<dbReference type="Pfam" id="PF00072">
    <property type="entry name" value="Response_reg"/>
    <property type="match status" value="2"/>
</dbReference>
<dbReference type="CDD" id="cd00082">
    <property type="entry name" value="HisKA"/>
    <property type="match status" value="1"/>
</dbReference>
<dbReference type="SUPFAM" id="SSF55785">
    <property type="entry name" value="PYP-like sensor domain (PAS domain)"/>
    <property type="match status" value="3"/>
</dbReference>
<dbReference type="CDD" id="cd00156">
    <property type="entry name" value="REC"/>
    <property type="match status" value="1"/>
</dbReference>
<dbReference type="PRINTS" id="PR00344">
    <property type="entry name" value="BCTRLSENSOR"/>
</dbReference>
<evidence type="ECO:0000313" key="20">
    <source>
        <dbReference type="EMBL" id="AFU98630.1"/>
    </source>
</evidence>
<dbReference type="CDD" id="cd16922">
    <property type="entry name" value="HATPase_EvgS-ArcB-TorS-like"/>
    <property type="match status" value="1"/>
</dbReference>
<feature type="domain" description="PAS" evidence="17">
    <location>
        <begin position="518"/>
        <end position="574"/>
    </location>
</feature>
<dbReference type="InterPro" id="IPR013656">
    <property type="entry name" value="PAS_4"/>
</dbReference>
<feature type="domain" description="PAC" evidence="18">
    <location>
        <begin position="442"/>
        <end position="497"/>
    </location>
</feature>
<feature type="domain" description="PAS" evidence="17">
    <location>
        <begin position="645"/>
        <end position="718"/>
    </location>
</feature>
<dbReference type="PROSITE" id="PS50112">
    <property type="entry name" value="PAS"/>
    <property type="match status" value="2"/>
</dbReference>
<evidence type="ECO:0000259" key="16">
    <source>
        <dbReference type="PROSITE" id="PS50110"/>
    </source>
</evidence>
<keyword evidence="4" id="KW-1003">Cell membrane</keyword>
<dbReference type="Proteomes" id="UP000000466">
    <property type="component" value="Chromosome"/>
</dbReference>
<dbReference type="Pfam" id="PF08447">
    <property type="entry name" value="PAS_3"/>
    <property type="match status" value="1"/>
</dbReference>
<dbReference type="InterPro" id="IPR036890">
    <property type="entry name" value="HATPase_C_sf"/>
</dbReference>
<dbReference type="Pfam" id="PF00512">
    <property type="entry name" value="HisKA"/>
    <property type="match status" value="1"/>
</dbReference>
<dbReference type="eggNOG" id="COG2198">
    <property type="taxonomic scope" value="Bacteria"/>
</dbReference>
<feature type="modified residue" description="Phosphohistidine" evidence="12">
    <location>
        <position position="1362"/>
    </location>
</feature>
<dbReference type="Pfam" id="PF02518">
    <property type="entry name" value="HATPase_c"/>
    <property type="match status" value="1"/>
</dbReference>
<evidence type="ECO:0000256" key="10">
    <source>
        <dbReference type="ARBA" id="ARBA00023012"/>
    </source>
</evidence>
<dbReference type="eggNOG" id="COG5002">
    <property type="taxonomic scope" value="Bacteria"/>
</dbReference>
<dbReference type="GO" id="GO:0005886">
    <property type="term" value="C:plasma membrane"/>
    <property type="evidence" value="ECO:0007669"/>
    <property type="project" value="UniProtKB-SubCell"/>
</dbReference>
<evidence type="ECO:0000256" key="7">
    <source>
        <dbReference type="ARBA" id="ARBA00022741"/>
    </source>
</evidence>
<dbReference type="KEGG" id="saga:M5M_07175"/>
<feature type="domain" description="HPt" evidence="19">
    <location>
        <begin position="1323"/>
        <end position="1423"/>
    </location>
</feature>
<evidence type="ECO:0000256" key="4">
    <source>
        <dbReference type="ARBA" id="ARBA00022475"/>
    </source>
</evidence>
<evidence type="ECO:0000256" key="14">
    <source>
        <dbReference type="SAM" id="Phobius"/>
    </source>
</evidence>
<dbReference type="InterPro" id="IPR036641">
    <property type="entry name" value="HPT_dom_sf"/>
</dbReference>
<proteinExistence type="predicted"/>
<feature type="domain" description="Response regulatory" evidence="16">
    <location>
        <begin position="1165"/>
        <end position="1281"/>
    </location>
</feature>
<evidence type="ECO:0000313" key="21">
    <source>
        <dbReference type="Proteomes" id="UP000000466"/>
    </source>
</evidence>
<evidence type="ECO:0000259" key="19">
    <source>
        <dbReference type="PROSITE" id="PS50894"/>
    </source>
</evidence>
<evidence type="ECO:0000256" key="11">
    <source>
        <dbReference type="ARBA" id="ARBA00023136"/>
    </source>
</evidence>
<sequence>MYERSSSPASLIVTLLALVLAGLLAAWQIQSSYNKQLESSLNLILNATQQALQRWRQTELQRVQFLARDPALTQLVTRLLQARDDEQKAQIRVLINQLLAGFNADASLRGYLIIDRSHRVLAANQPSMIGQSPAIAQQIQRMDNLWSGQPRLSRIMQRAPDEAPTPIGGSHTTMFSLATISAPSGQGVAIFAIELNLDTRFYPILSQARLGYSGETYVFDQAGVMLSESRFREQLREMGLIGDNQSAALNIQLHDPGQDLRQKQASLSGEKLPLTQMAQSAIKGISGFSATPYRDYRGIPVIGAWTWDQQLNLGIASELDAAEAFSGLKVSLYWLAGLTAMALMLIVLLFSLVRRHQINLARAHRESSAILNNAPAFILVRDLDNCLMFANREALEFFGVRNQHLYTATAIDRNVSKPHLSELLPARFQQFIEDKDDQILKEKIGFTYTANISFDNTQHNLLLTKFPLREADGKVYGIGLSGVDVTERMNTEAKLKEKELFQANLMASLPGAVYRCSLDYNGWHLVYISPGCLTLLGHNNQELTDQDGRLFNELIHPEDREMVQEKIRFAFQHNQPYEFEYRLNNNDVVIWLWARGRIIEQDGSLFTEGFLSDITERKLVERELAAHRRQLTSVVAERTRELDRERERLADIIRSAADGIISFDDHLHINLFSPSAVRILGLEHTNLTGLPVLKFFTDKSQIILKENIAKLNQKMKIKSAQELWIARKNGEVYRVEASLSRNATHGTENYTLILRDISLRLEQQQALKAAIKNAEEASLAKSQFLANISHEIRTPLNAIIGMSQLTLNTEQLRYLKTIEYSSHTLLGVINDVLDFSKIEAGKLQIESIPFNLEASLEAISQMTALRAQEKGVDFLLDIDIGVPSQLVGDPLRLSQILTNLCSNATKFTEQGHITLGTKLLSETEQTVTLEFFVEDTGIGLSAEQQAQLFKAFAQADPSVTRRYGGTGLGLSICRELVRLMGSEIRVTSEVGLGSRFSFSLTLQRDCQSTQKALRSTHSELSILLVEDNAATADLLMLALKKMGHRVTHCDGGEQALAHLSNHADYDVLLVDWQLPGIPGDALISQVKSRSDENTPVVVMITAFEETEAAPVACQAGADALLIKPISASTLFDTLDNLTSPIKPKPYSGFTPISPFRIPPTLRGASLLLVEDNEINQEIAREIFESAGFNVNVASNGQDAVDWFSQGHADLILMDVQMPVLDGESATRTIRATEKGQSVPIIAMTANAMKEDEQRCLAAGMNDYLTKPINIDKALATVCQWLERTGVQAAPASNSRKAAAKPGDGLPKMPGLDTQRGLINCSGNASLYIRLLQEFAEDYADVPRQIMQLLDEENWSEAHQKTHSLKGVSGNLGANLLYLATKELDNNIRQQNPDRNKLAGQAFSLNRTFQQLTTSIQRLSSPNG</sequence>
<dbReference type="PANTHER" id="PTHR45339:SF1">
    <property type="entry name" value="HYBRID SIGNAL TRANSDUCTION HISTIDINE KINASE J"/>
    <property type="match status" value="1"/>
</dbReference>
<dbReference type="PROSITE" id="PS50113">
    <property type="entry name" value="PAC"/>
    <property type="match status" value="1"/>
</dbReference>
<evidence type="ECO:0000256" key="1">
    <source>
        <dbReference type="ARBA" id="ARBA00000085"/>
    </source>
</evidence>
<dbReference type="InterPro" id="IPR013655">
    <property type="entry name" value="PAS_fold_3"/>
</dbReference>
<dbReference type="SUPFAM" id="SSF55874">
    <property type="entry name" value="ATPase domain of HSP90 chaperone/DNA topoisomerase II/histidine kinase"/>
    <property type="match status" value="1"/>
</dbReference>
<dbReference type="InterPro" id="IPR000014">
    <property type="entry name" value="PAS"/>
</dbReference>
<dbReference type="Pfam" id="PF13426">
    <property type="entry name" value="PAS_9"/>
    <property type="match status" value="1"/>
</dbReference>
<organism evidence="20 21">
    <name type="scientific">Simiduia agarivorans (strain DSM 21679 / JCM 13881 / BCRC 17597 / SA1)</name>
    <dbReference type="NCBI Taxonomy" id="1117647"/>
    <lineage>
        <taxon>Bacteria</taxon>
        <taxon>Pseudomonadati</taxon>
        <taxon>Pseudomonadota</taxon>
        <taxon>Gammaproteobacteria</taxon>
        <taxon>Cellvibrionales</taxon>
        <taxon>Cellvibrionaceae</taxon>
        <taxon>Simiduia</taxon>
    </lineage>
</organism>
<dbReference type="InterPro" id="IPR035965">
    <property type="entry name" value="PAS-like_dom_sf"/>
</dbReference>
<dbReference type="InterPro" id="IPR005467">
    <property type="entry name" value="His_kinase_dom"/>
</dbReference>
<dbReference type="HOGENOM" id="CLU_252925_0_0_6"/>
<reference evidence="20 21" key="1">
    <citation type="journal article" date="2013" name="Genome Announc.">
        <title>Complete genome sequence of Simiduia agarivorans SA1(T), a marine bacterium able to degrade a variety of polysaccharides.</title>
        <authorList>
            <person name="Lin S.Y."/>
            <person name="Shieh W.Y."/>
            <person name="Chen J.S."/>
            <person name="Tang S.L."/>
        </authorList>
    </citation>
    <scope>NUCLEOTIDE SEQUENCE [LARGE SCALE GENOMIC DNA]</scope>
    <source>
        <strain evidence="21">DSM 21679 / JCM 13881 / BCRC 17597 / SA1</strain>
    </source>
</reference>
<feature type="modified residue" description="4-aspartylphosphate" evidence="13">
    <location>
        <position position="1214"/>
    </location>
</feature>
<evidence type="ECO:0000256" key="2">
    <source>
        <dbReference type="ARBA" id="ARBA00004651"/>
    </source>
</evidence>
<dbReference type="PROSITE" id="PS50110">
    <property type="entry name" value="RESPONSE_REGULATORY"/>
    <property type="match status" value="2"/>
</dbReference>
<evidence type="ECO:0000256" key="3">
    <source>
        <dbReference type="ARBA" id="ARBA00012438"/>
    </source>
</evidence>